<accession>A0ABN0ZZT0</accession>
<protein>
    <submittedName>
        <fullName evidence="2">Uncharacterized protein</fullName>
    </submittedName>
</protein>
<evidence type="ECO:0000256" key="1">
    <source>
        <dbReference type="SAM" id="SignalP"/>
    </source>
</evidence>
<dbReference type="Proteomes" id="UP001500713">
    <property type="component" value="Unassembled WGS sequence"/>
</dbReference>
<keyword evidence="3" id="KW-1185">Reference proteome</keyword>
<feature type="signal peptide" evidence="1">
    <location>
        <begin position="1"/>
        <end position="21"/>
    </location>
</feature>
<dbReference type="RefSeq" id="WP_229954378.1">
    <property type="nucleotide sequence ID" value="NZ_BAAAEM010000002.1"/>
</dbReference>
<feature type="chain" id="PRO_5046647156" evidence="1">
    <location>
        <begin position="22"/>
        <end position="111"/>
    </location>
</feature>
<dbReference type="EMBL" id="BAAAEM010000002">
    <property type="protein sequence ID" value="GAA0464013.1"/>
    <property type="molecule type" value="Genomic_DNA"/>
</dbReference>
<evidence type="ECO:0000313" key="3">
    <source>
        <dbReference type="Proteomes" id="UP001500713"/>
    </source>
</evidence>
<reference evidence="2 3" key="1">
    <citation type="journal article" date="2019" name="Int. J. Syst. Evol. Microbiol.">
        <title>The Global Catalogue of Microorganisms (GCM) 10K type strain sequencing project: providing services to taxonomists for standard genome sequencing and annotation.</title>
        <authorList>
            <consortium name="The Broad Institute Genomics Platform"/>
            <consortium name="The Broad Institute Genome Sequencing Center for Infectious Disease"/>
            <person name="Wu L."/>
            <person name="Ma J."/>
        </authorList>
    </citation>
    <scope>NUCLEOTIDE SEQUENCE [LARGE SCALE GENOMIC DNA]</scope>
    <source>
        <strain evidence="2 3">JCM 14162</strain>
    </source>
</reference>
<keyword evidence="1" id="KW-0732">Signal</keyword>
<organism evidence="2 3">
    <name type="scientific">Parasphingorhabdus litoris</name>
    <dbReference type="NCBI Taxonomy" id="394733"/>
    <lineage>
        <taxon>Bacteria</taxon>
        <taxon>Pseudomonadati</taxon>
        <taxon>Pseudomonadota</taxon>
        <taxon>Alphaproteobacteria</taxon>
        <taxon>Sphingomonadales</taxon>
        <taxon>Sphingomonadaceae</taxon>
        <taxon>Parasphingorhabdus</taxon>
    </lineage>
</organism>
<proteinExistence type="predicted"/>
<name>A0ABN0ZZT0_9SPHN</name>
<evidence type="ECO:0000313" key="2">
    <source>
        <dbReference type="EMBL" id="GAA0464013.1"/>
    </source>
</evidence>
<comment type="caution">
    <text evidence="2">The sequence shown here is derived from an EMBL/GenBank/DDBJ whole genome shotgun (WGS) entry which is preliminary data.</text>
</comment>
<gene>
    <name evidence="2" type="ORF">GCM10009096_00590</name>
</gene>
<sequence length="111" mass="11694">MKIFYSMILLFLISISVTADANTVGGKIVHVGSVNETIVFRIVGGTDTNRPACATTLRYAVHKDSVHASLILTAFATGKDLGTVSGLGTCSLWGNAEDLRFIEICPATGCS</sequence>